<evidence type="ECO:0000313" key="1">
    <source>
        <dbReference type="EMBL" id="KIM50537.1"/>
    </source>
</evidence>
<sequence length="164" mass="18664">MVFATMLEEFGITEKILSVTCDNASNNDRMIKELHMLIAEFAGSPSHMHCFLHIVNLIAKTLINQFDAKKTTVEVDSELAKIGKELDKDEHLLDEIVVHDEDGEVEENTDKWVDKMEVLDMEEQIQLERSIHPVKLVLVKVRQCLDQKPAFGSNPFSSINSLSR</sequence>
<protein>
    <recommendedName>
        <fullName evidence="3">DUF659 domain-containing protein</fullName>
    </recommendedName>
</protein>
<accession>A0A0C2ZBY6</accession>
<evidence type="ECO:0000313" key="2">
    <source>
        <dbReference type="Proteomes" id="UP000053989"/>
    </source>
</evidence>
<dbReference type="OrthoDB" id="2748837at2759"/>
<keyword evidence="2" id="KW-1185">Reference proteome</keyword>
<name>A0A0C2ZBY6_9AGAM</name>
<dbReference type="InParanoid" id="A0A0C2ZBY6"/>
<organism evidence="1 2">
    <name type="scientific">Scleroderma citrinum Foug A</name>
    <dbReference type="NCBI Taxonomy" id="1036808"/>
    <lineage>
        <taxon>Eukaryota</taxon>
        <taxon>Fungi</taxon>
        <taxon>Dikarya</taxon>
        <taxon>Basidiomycota</taxon>
        <taxon>Agaricomycotina</taxon>
        <taxon>Agaricomycetes</taxon>
        <taxon>Agaricomycetidae</taxon>
        <taxon>Boletales</taxon>
        <taxon>Sclerodermatineae</taxon>
        <taxon>Sclerodermataceae</taxon>
        <taxon>Scleroderma</taxon>
    </lineage>
</organism>
<dbReference type="AlphaFoldDB" id="A0A0C2ZBY6"/>
<dbReference type="HOGENOM" id="CLU_096306_2_0_1"/>
<reference evidence="2" key="2">
    <citation type="submission" date="2015-01" db="EMBL/GenBank/DDBJ databases">
        <title>Evolutionary Origins and Diversification of the Mycorrhizal Mutualists.</title>
        <authorList>
            <consortium name="DOE Joint Genome Institute"/>
            <consortium name="Mycorrhizal Genomics Consortium"/>
            <person name="Kohler A."/>
            <person name="Kuo A."/>
            <person name="Nagy L.G."/>
            <person name="Floudas D."/>
            <person name="Copeland A."/>
            <person name="Barry K.W."/>
            <person name="Cichocki N."/>
            <person name="Veneault-Fourrey C."/>
            <person name="LaButti K."/>
            <person name="Lindquist E.A."/>
            <person name="Lipzen A."/>
            <person name="Lundell T."/>
            <person name="Morin E."/>
            <person name="Murat C."/>
            <person name="Riley R."/>
            <person name="Ohm R."/>
            <person name="Sun H."/>
            <person name="Tunlid A."/>
            <person name="Henrissat B."/>
            <person name="Grigoriev I.V."/>
            <person name="Hibbett D.S."/>
            <person name="Martin F."/>
        </authorList>
    </citation>
    <scope>NUCLEOTIDE SEQUENCE [LARGE SCALE GENOMIC DNA]</scope>
    <source>
        <strain evidence="2">Foug A</strain>
    </source>
</reference>
<evidence type="ECO:0008006" key="3">
    <source>
        <dbReference type="Google" id="ProtNLM"/>
    </source>
</evidence>
<dbReference type="Proteomes" id="UP000053989">
    <property type="component" value="Unassembled WGS sequence"/>
</dbReference>
<gene>
    <name evidence="1" type="ORF">SCLCIDRAFT_1175852</name>
</gene>
<proteinExistence type="predicted"/>
<reference evidence="1 2" key="1">
    <citation type="submission" date="2014-04" db="EMBL/GenBank/DDBJ databases">
        <authorList>
            <consortium name="DOE Joint Genome Institute"/>
            <person name="Kuo A."/>
            <person name="Kohler A."/>
            <person name="Nagy L.G."/>
            <person name="Floudas D."/>
            <person name="Copeland A."/>
            <person name="Barry K.W."/>
            <person name="Cichocki N."/>
            <person name="Veneault-Fourrey C."/>
            <person name="LaButti K."/>
            <person name="Lindquist E.A."/>
            <person name="Lipzen A."/>
            <person name="Lundell T."/>
            <person name="Morin E."/>
            <person name="Murat C."/>
            <person name="Sun H."/>
            <person name="Tunlid A."/>
            <person name="Henrissat B."/>
            <person name="Grigoriev I.V."/>
            <person name="Hibbett D.S."/>
            <person name="Martin F."/>
            <person name="Nordberg H.P."/>
            <person name="Cantor M.N."/>
            <person name="Hua S.X."/>
        </authorList>
    </citation>
    <scope>NUCLEOTIDE SEQUENCE [LARGE SCALE GENOMIC DNA]</scope>
    <source>
        <strain evidence="1 2">Foug A</strain>
    </source>
</reference>
<dbReference type="EMBL" id="KN822390">
    <property type="protein sequence ID" value="KIM50537.1"/>
    <property type="molecule type" value="Genomic_DNA"/>
</dbReference>